<feature type="transmembrane region" description="Helical" evidence="1">
    <location>
        <begin position="88"/>
        <end position="113"/>
    </location>
</feature>
<keyword evidence="1" id="KW-0812">Transmembrane</keyword>
<dbReference type="Proteomes" id="UP001605036">
    <property type="component" value="Unassembled WGS sequence"/>
</dbReference>
<proteinExistence type="predicted"/>
<comment type="caution">
    <text evidence="2">The sequence shown here is derived from an EMBL/GenBank/DDBJ whole genome shotgun (WGS) entry which is preliminary data.</text>
</comment>
<evidence type="ECO:0000313" key="2">
    <source>
        <dbReference type="EMBL" id="KAL2633605.1"/>
    </source>
</evidence>
<evidence type="ECO:0000256" key="1">
    <source>
        <dbReference type="SAM" id="Phobius"/>
    </source>
</evidence>
<sequence>MNYAGPAATLAVVAVIAGALYIGGNGEGWVKGSASGTALVAWAFGLLALGFACKLAHLGDEFVKGGSSSYSSFSTYWIRISLSEKLNALTWITVALVALETIYVFLLHLTLLVHNK</sequence>
<keyword evidence="1" id="KW-0472">Membrane</keyword>
<keyword evidence="1" id="KW-1133">Transmembrane helix</keyword>
<keyword evidence="3" id="KW-1185">Reference proteome</keyword>
<feature type="transmembrane region" description="Helical" evidence="1">
    <location>
        <begin position="36"/>
        <end position="57"/>
    </location>
</feature>
<gene>
    <name evidence="2" type="ORF">R1flu_005084</name>
</gene>
<reference evidence="2 3" key="1">
    <citation type="submission" date="2024-09" db="EMBL/GenBank/DDBJ databases">
        <title>Chromosome-scale assembly of Riccia fluitans.</title>
        <authorList>
            <person name="Paukszto L."/>
            <person name="Sawicki J."/>
            <person name="Karawczyk K."/>
            <person name="Piernik-Szablinska J."/>
            <person name="Szczecinska M."/>
            <person name="Mazdziarz M."/>
        </authorList>
    </citation>
    <scope>NUCLEOTIDE SEQUENCE [LARGE SCALE GENOMIC DNA]</scope>
    <source>
        <strain evidence="2">Rf_01</strain>
        <tissue evidence="2">Aerial parts of the thallus</tissue>
    </source>
</reference>
<protein>
    <submittedName>
        <fullName evidence="2">Uncharacterized protein</fullName>
    </submittedName>
</protein>
<dbReference type="AlphaFoldDB" id="A0ABD1YS49"/>
<dbReference type="EMBL" id="JBHFFA010000003">
    <property type="protein sequence ID" value="KAL2633605.1"/>
    <property type="molecule type" value="Genomic_DNA"/>
</dbReference>
<evidence type="ECO:0000313" key="3">
    <source>
        <dbReference type="Proteomes" id="UP001605036"/>
    </source>
</evidence>
<name>A0ABD1YS49_9MARC</name>
<feature type="transmembrane region" description="Helical" evidence="1">
    <location>
        <begin position="6"/>
        <end position="24"/>
    </location>
</feature>
<accession>A0ABD1YS49</accession>
<organism evidence="2 3">
    <name type="scientific">Riccia fluitans</name>
    <dbReference type="NCBI Taxonomy" id="41844"/>
    <lineage>
        <taxon>Eukaryota</taxon>
        <taxon>Viridiplantae</taxon>
        <taxon>Streptophyta</taxon>
        <taxon>Embryophyta</taxon>
        <taxon>Marchantiophyta</taxon>
        <taxon>Marchantiopsida</taxon>
        <taxon>Marchantiidae</taxon>
        <taxon>Marchantiales</taxon>
        <taxon>Ricciaceae</taxon>
        <taxon>Riccia</taxon>
    </lineage>
</organism>